<feature type="chain" id="PRO_5034412627" evidence="2">
    <location>
        <begin position="27"/>
        <end position="313"/>
    </location>
</feature>
<comment type="caution">
    <text evidence="3">The sequence shown here is derived from an EMBL/GenBank/DDBJ whole genome shotgun (WGS) entry which is preliminary data.</text>
</comment>
<gene>
    <name evidence="3" type="ORF">LSUB1_G007618</name>
</gene>
<evidence type="ECO:0000313" key="3">
    <source>
        <dbReference type="EMBL" id="TVY32682.1"/>
    </source>
</evidence>
<feature type="region of interest" description="Disordered" evidence="1">
    <location>
        <begin position="34"/>
        <end position="53"/>
    </location>
</feature>
<feature type="compositionally biased region" description="Polar residues" evidence="1">
    <location>
        <begin position="39"/>
        <end position="51"/>
    </location>
</feature>
<dbReference type="OrthoDB" id="3559868at2759"/>
<keyword evidence="2" id="KW-0732">Signal</keyword>
<evidence type="ECO:0000256" key="1">
    <source>
        <dbReference type="SAM" id="MobiDB-lite"/>
    </source>
</evidence>
<reference evidence="3 4" key="1">
    <citation type="submission" date="2018-05" db="EMBL/GenBank/DDBJ databases">
        <title>Genome sequencing and assembly of the regulated plant pathogen Lachnellula willkommii and related sister species for the development of diagnostic species identification markers.</title>
        <authorList>
            <person name="Giroux E."/>
            <person name="Bilodeau G."/>
        </authorList>
    </citation>
    <scope>NUCLEOTIDE SEQUENCE [LARGE SCALE GENOMIC DNA]</scope>
    <source>
        <strain evidence="3 4">CBS 197.66</strain>
    </source>
</reference>
<organism evidence="3 4">
    <name type="scientific">Lachnellula subtilissima</name>
    <dbReference type="NCBI Taxonomy" id="602034"/>
    <lineage>
        <taxon>Eukaryota</taxon>
        <taxon>Fungi</taxon>
        <taxon>Dikarya</taxon>
        <taxon>Ascomycota</taxon>
        <taxon>Pezizomycotina</taxon>
        <taxon>Leotiomycetes</taxon>
        <taxon>Helotiales</taxon>
        <taxon>Lachnaceae</taxon>
        <taxon>Lachnellula</taxon>
    </lineage>
</organism>
<evidence type="ECO:0000313" key="4">
    <source>
        <dbReference type="Proteomes" id="UP000462212"/>
    </source>
</evidence>
<keyword evidence="4" id="KW-1185">Reference proteome</keyword>
<sequence length="313" mass="32847">MHLFTISPSQALALLPFLLSLPIAKAAGIGSCPDDETGLETSTSDGPTSDKSAGIGVEFETGAILLSSVSGNCDEQSTFSSKGKMIAGRGQGQNWALTADTQSDADVLDAEYIIDGRVVKIGTGDAGKAAAAIAADLAAWDPSTKMNPNSFNIDQSTCNPWKITTPDAGGDSGAILWAPQVTAPLPLEAISDLFAKNTANQEHPLLPKLNAQGKRALVSQRMISVTKDFFQSSPNKISSTAVKDDVLGFFSLVMSYAKSAKAFGEDESPKMLTTIMPRSDFTTIFAQVKGAVPGTLYDIVKVLACYKNDGTNV</sequence>
<dbReference type="AlphaFoldDB" id="A0A8H8U3K9"/>
<protein>
    <submittedName>
        <fullName evidence="3">Uncharacterized protein</fullName>
    </submittedName>
</protein>
<evidence type="ECO:0000256" key="2">
    <source>
        <dbReference type="SAM" id="SignalP"/>
    </source>
</evidence>
<accession>A0A8H8U3K9</accession>
<dbReference type="Proteomes" id="UP000462212">
    <property type="component" value="Unassembled WGS sequence"/>
</dbReference>
<name>A0A8H8U3K9_9HELO</name>
<feature type="signal peptide" evidence="2">
    <location>
        <begin position="1"/>
        <end position="26"/>
    </location>
</feature>
<proteinExistence type="predicted"/>
<feature type="non-terminal residue" evidence="3">
    <location>
        <position position="1"/>
    </location>
</feature>
<dbReference type="EMBL" id="QGMJ01000962">
    <property type="protein sequence ID" value="TVY32682.1"/>
    <property type="molecule type" value="Genomic_DNA"/>
</dbReference>